<evidence type="ECO:0000256" key="3">
    <source>
        <dbReference type="ARBA" id="ARBA00022741"/>
    </source>
</evidence>
<evidence type="ECO:0000313" key="9">
    <source>
        <dbReference type="Proteomes" id="UP001516023"/>
    </source>
</evidence>
<proteinExistence type="inferred from homology"/>
<keyword evidence="3" id="KW-0547">Nucleotide-binding</keyword>
<dbReference type="PANTHER" id="PTHR11059">
    <property type="entry name" value="DNA REPAIR PROTEIN RECN"/>
    <property type="match status" value="1"/>
</dbReference>
<keyword evidence="5" id="KW-0067">ATP-binding</keyword>
<evidence type="ECO:0000256" key="2">
    <source>
        <dbReference type="ARBA" id="ARBA00021315"/>
    </source>
</evidence>
<evidence type="ECO:0000256" key="5">
    <source>
        <dbReference type="ARBA" id="ARBA00022840"/>
    </source>
</evidence>
<evidence type="ECO:0000256" key="4">
    <source>
        <dbReference type="ARBA" id="ARBA00022763"/>
    </source>
</evidence>
<organism evidence="8 9">
    <name type="scientific">Cyclotella cryptica</name>
    <dbReference type="NCBI Taxonomy" id="29204"/>
    <lineage>
        <taxon>Eukaryota</taxon>
        <taxon>Sar</taxon>
        <taxon>Stramenopiles</taxon>
        <taxon>Ochrophyta</taxon>
        <taxon>Bacillariophyta</taxon>
        <taxon>Coscinodiscophyceae</taxon>
        <taxon>Thalassiosirophycidae</taxon>
        <taxon>Stephanodiscales</taxon>
        <taxon>Stephanodiscaceae</taxon>
        <taxon>Cyclotella</taxon>
    </lineage>
</organism>
<gene>
    <name evidence="8" type="ORF">HJC23_005574</name>
</gene>
<protein>
    <recommendedName>
        <fullName evidence="2">DNA repair protein RecN</fullName>
    </recommendedName>
    <alternativeName>
        <fullName evidence="7">Recombination protein N</fullName>
    </alternativeName>
</protein>
<dbReference type="InterPro" id="IPR027417">
    <property type="entry name" value="P-loop_NTPase"/>
</dbReference>
<reference evidence="8 9" key="1">
    <citation type="journal article" date="2020" name="G3 (Bethesda)">
        <title>Improved Reference Genome for Cyclotella cryptica CCMP332, a Model for Cell Wall Morphogenesis, Salinity Adaptation, and Lipid Production in Diatoms (Bacillariophyta).</title>
        <authorList>
            <person name="Roberts W.R."/>
            <person name="Downey K.M."/>
            <person name="Ruck E.C."/>
            <person name="Traller J.C."/>
            <person name="Alverson A.J."/>
        </authorList>
    </citation>
    <scope>NUCLEOTIDE SEQUENCE [LARGE SCALE GENOMIC DNA]</scope>
    <source>
        <strain evidence="8 9">CCMP332</strain>
    </source>
</reference>
<evidence type="ECO:0000256" key="1">
    <source>
        <dbReference type="ARBA" id="ARBA00009441"/>
    </source>
</evidence>
<dbReference type="InterPro" id="IPR004604">
    <property type="entry name" value="DNA_recomb/repair_RecN"/>
</dbReference>
<keyword evidence="6" id="KW-0234">DNA repair</keyword>
<dbReference type="AlphaFoldDB" id="A0ABD3PQR8"/>
<dbReference type="SUPFAM" id="SSF52540">
    <property type="entry name" value="P-loop containing nucleoside triphosphate hydrolases"/>
    <property type="match status" value="1"/>
</dbReference>
<sequence>MQPVLLSILSLLSKTTTPICRLSHRAFFASPQSSRRRRHLLLAAGTSVNSDGGIPSSYRSSNCHDSSHIVSITSKNIAGMRNEENSDGIVIELASLIDENINGDKANVSFATSSNPGLVAITGESGSGKSILVSKAIDLVTGGKAAVSLFPPTMGLGDSSESCCVEIAVKLVEPHLSAVSSSLSNFGVDPNILYNQQLHSSMENLPTMGRLHLSRTMQRTRDSSGRMKSICKINGRHVSLKTLRYVSSPLFTRVDVSTASAALSRPNSRLAMIDTGVSTTLKRKCLQCRDEYEEARKRRKQIEKELNERVLPIGMQRGGSLGGEEEMEFLKHWVDELDKFEARLNIFREAILGQFNELFAESKSDGSNYNNAGQSTNLIRVLKMCQENTWEKADVSEDASLFAAILELREELKAVETKLASAHSAYEMIASLSAKDSVVVALEKVRKILYSISRDDGGPLFDSLEKTHELLNDAEEKLNDCARAVDGNSDSVVSTLEKMVCTGISPEQIDNIVADWNALSRKHGISPYVLPKCHQSLRQELDGSAEAALLLPVAEEDERSALKKYSEICRDLSDARKKVASDLSESVTKLLPSLGLEGSTFQVEMGLRQGGFENPFCSSESIGVDTVDFVLLHQRPANGDRIKHRSKVECQHGGYVDQVGSSGEKSRVILAIETSLPGSIGTTCNAHSAALENEQINPNMPPCAIIYDEIDAHVGGRAAVTMAKLLADQTRWRSISEDGETLLEGGSQIIAITHSASVAAIADRHIVVERSARSGKELSSIVKAFAVDGSSRRKEIARMASGDLAVGEAKTFADALIRDAMLQRHMS</sequence>
<dbReference type="Gene3D" id="3.40.50.300">
    <property type="entry name" value="P-loop containing nucleotide triphosphate hydrolases"/>
    <property type="match status" value="2"/>
</dbReference>
<comment type="similarity">
    <text evidence="1">Belongs to the RecN family.</text>
</comment>
<dbReference type="PANTHER" id="PTHR11059:SF0">
    <property type="entry name" value="DNA REPAIR PROTEIN RECN"/>
    <property type="match status" value="1"/>
</dbReference>
<evidence type="ECO:0000313" key="8">
    <source>
        <dbReference type="EMBL" id="KAL3790202.1"/>
    </source>
</evidence>
<dbReference type="EMBL" id="JABMIG020000131">
    <property type="protein sequence ID" value="KAL3790202.1"/>
    <property type="molecule type" value="Genomic_DNA"/>
</dbReference>
<dbReference type="GO" id="GO:0006281">
    <property type="term" value="P:DNA repair"/>
    <property type="evidence" value="ECO:0007669"/>
    <property type="project" value="UniProtKB-KW"/>
</dbReference>
<dbReference type="GO" id="GO:0005524">
    <property type="term" value="F:ATP binding"/>
    <property type="evidence" value="ECO:0007669"/>
    <property type="project" value="UniProtKB-KW"/>
</dbReference>
<dbReference type="Proteomes" id="UP001516023">
    <property type="component" value="Unassembled WGS sequence"/>
</dbReference>
<keyword evidence="4" id="KW-0227">DNA damage</keyword>
<accession>A0ABD3PQR8</accession>
<keyword evidence="9" id="KW-1185">Reference proteome</keyword>
<evidence type="ECO:0000256" key="6">
    <source>
        <dbReference type="ARBA" id="ARBA00023204"/>
    </source>
</evidence>
<name>A0ABD3PQR8_9STRA</name>
<comment type="caution">
    <text evidence="8">The sequence shown here is derived from an EMBL/GenBank/DDBJ whole genome shotgun (WGS) entry which is preliminary data.</text>
</comment>
<evidence type="ECO:0000256" key="7">
    <source>
        <dbReference type="ARBA" id="ARBA00033408"/>
    </source>
</evidence>